<accession>A0AAX6F5T1</accession>
<keyword evidence="1" id="KW-0472">Membrane</keyword>
<proteinExistence type="predicted"/>
<sequence>MIYEVIWAGRNIHCALGLLSHRVTAASLPELRIFHSYHSSLPELRIFIVTGVPYQNSGLHCDSPCVRMMFLKLYFILVGYGSSPTLFLSYLFYHITLYCRTGLYIMYLVASLCGPGFLSRFRRLF</sequence>
<keyword evidence="1" id="KW-0812">Transmembrane</keyword>
<dbReference type="EMBL" id="JANAVB010031617">
    <property type="protein sequence ID" value="KAJ6811548.1"/>
    <property type="molecule type" value="Genomic_DNA"/>
</dbReference>
<evidence type="ECO:0000313" key="3">
    <source>
        <dbReference type="Proteomes" id="UP001140949"/>
    </source>
</evidence>
<name>A0AAX6F5T1_IRIPA</name>
<evidence type="ECO:0000256" key="1">
    <source>
        <dbReference type="SAM" id="Phobius"/>
    </source>
</evidence>
<evidence type="ECO:0000313" key="2">
    <source>
        <dbReference type="EMBL" id="KAJ6811548.1"/>
    </source>
</evidence>
<dbReference type="Proteomes" id="UP001140949">
    <property type="component" value="Unassembled WGS sequence"/>
</dbReference>
<keyword evidence="1" id="KW-1133">Transmembrane helix</keyword>
<comment type="caution">
    <text evidence="2">The sequence shown here is derived from an EMBL/GenBank/DDBJ whole genome shotgun (WGS) entry which is preliminary data.</text>
</comment>
<protein>
    <submittedName>
        <fullName evidence="2">Uncharacterized protein</fullName>
    </submittedName>
</protein>
<feature type="transmembrane region" description="Helical" evidence="1">
    <location>
        <begin position="101"/>
        <end position="118"/>
    </location>
</feature>
<dbReference type="AlphaFoldDB" id="A0AAX6F5T1"/>
<feature type="transmembrane region" description="Helical" evidence="1">
    <location>
        <begin position="73"/>
        <end position="95"/>
    </location>
</feature>
<reference evidence="2" key="1">
    <citation type="journal article" date="2023" name="GigaByte">
        <title>Genome assembly of the bearded iris, Iris pallida Lam.</title>
        <authorList>
            <person name="Bruccoleri R.E."/>
            <person name="Oakeley E.J."/>
            <person name="Faust A.M.E."/>
            <person name="Altorfer M."/>
            <person name="Dessus-Babus S."/>
            <person name="Burckhardt D."/>
            <person name="Oertli M."/>
            <person name="Naumann U."/>
            <person name="Petersen F."/>
            <person name="Wong J."/>
        </authorList>
    </citation>
    <scope>NUCLEOTIDE SEQUENCE</scope>
    <source>
        <strain evidence="2">GSM-AAB239-AS_SAM_17_03QT</strain>
    </source>
</reference>
<keyword evidence="3" id="KW-1185">Reference proteome</keyword>
<reference evidence="2" key="2">
    <citation type="submission" date="2023-04" db="EMBL/GenBank/DDBJ databases">
        <authorList>
            <person name="Bruccoleri R.E."/>
            <person name="Oakeley E.J."/>
            <person name="Faust A.-M."/>
            <person name="Dessus-Babus S."/>
            <person name="Altorfer M."/>
            <person name="Burckhardt D."/>
            <person name="Oertli M."/>
            <person name="Naumann U."/>
            <person name="Petersen F."/>
            <person name="Wong J."/>
        </authorList>
    </citation>
    <scope>NUCLEOTIDE SEQUENCE</scope>
    <source>
        <strain evidence="2">GSM-AAB239-AS_SAM_17_03QT</strain>
        <tissue evidence="2">Leaf</tissue>
    </source>
</reference>
<gene>
    <name evidence="2" type="ORF">M6B38_153215</name>
</gene>
<organism evidence="2 3">
    <name type="scientific">Iris pallida</name>
    <name type="common">Sweet iris</name>
    <dbReference type="NCBI Taxonomy" id="29817"/>
    <lineage>
        <taxon>Eukaryota</taxon>
        <taxon>Viridiplantae</taxon>
        <taxon>Streptophyta</taxon>
        <taxon>Embryophyta</taxon>
        <taxon>Tracheophyta</taxon>
        <taxon>Spermatophyta</taxon>
        <taxon>Magnoliopsida</taxon>
        <taxon>Liliopsida</taxon>
        <taxon>Asparagales</taxon>
        <taxon>Iridaceae</taxon>
        <taxon>Iridoideae</taxon>
        <taxon>Irideae</taxon>
        <taxon>Iris</taxon>
    </lineage>
</organism>